<dbReference type="EMBL" id="BNCQ01000002">
    <property type="protein sequence ID" value="GIL94917.1"/>
    <property type="molecule type" value="Genomic_DNA"/>
</dbReference>
<dbReference type="Proteomes" id="UP000722791">
    <property type="component" value="Unassembled WGS sequence"/>
</dbReference>
<organism evidence="3 4">
    <name type="scientific">Volvox reticuliferus</name>
    <dbReference type="NCBI Taxonomy" id="1737510"/>
    <lineage>
        <taxon>Eukaryota</taxon>
        <taxon>Viridiplantae</taxon>
        <taxon>Chlorophyta</taxon>
        <taxon>core chlorophytes</taxon>
        <taxon>Chlorophyceae</taxon>
        <taxon>CS clade</taxon>
        <taxon>Chlamydomonadales</taxon>
        <taxon>Volvocaceae</taxon>
        <taxon>Volvox</taxon>
    </lineage>
</organism>
<feature type="region of interest" description="Disordered" evidence="1">
    <location>
        <begin position="205"/>
        <end position="241"/>
    </location>
</feature>
<feature type="domain" description="DUF3730" evidence="2">
    <location>
        <begin position="475"/>
        <end position="683"/>
    </location>
</feature>
<name>A0A8J4D8C1_9CHLO</name>
<dbReference type="SUPFAM" id="SSF48371">
    <property type="entry name" value="ARM repeat"/>
    <property type="match status" value="1"/>
</dbReference>
<gene>
    <name evidence="3" type="ORF">Vretimale_991</name>
</gene>
<comment type="caution">
    <text evidence="3">The sequence shown here is derived from an EMBL/GenBank/DDBJ whole genome shotgun (WGS) entry which is preliminary data.</text>
</comment>
<feature type="region of interest" description="Disordered" evidence="1">
    <location>
        <begin position="288"/>
        <end position="311"/>
    </location>
</feature>
<sequence>SSLEPFFSFVLLQRHASSAAERAGAGASSSAASASASSGASTLVTVALSAWLHGQLVRLAVGEPYGAPPWLRRELLDFLVVHLALGPRGAEADRMQAVQATTDLLDVLEASLYDSEGEVAATTVAGPLATALMQLAFEILLGPNGGGGGGGGAQEVVAALLRLQQLAPAALQNHLAELSLLTLNAHGKELQGLHRLLRNALRHSRQYHHGHQQQPPSLQQQQQQQQQQWQRAPNQTSAETAAADAAFSLQPLLAAVAFGTAAAPSGAVPASTWSAHLAAALQRVMDRSNGGSCGGDSDAASAAGTDGAGGRCPPGKAHGDLCLIRQCRWLLLSLWAEVTPTVSGYGIGGSSPHKSPLPCDLLRWLRSLELGLRQRRRMAAAAKAVSEQLPFVTKISDVVLEASLGAMDTHPALTCLLAALLAHSNPGVRAAAAAAARQLVQLLPAAALPLLPVVMYQLRRGGNTVTDEYSGISSSSSSSAAQLALLQLLPVMAVDPGVAPYALRVLQPMLQPESPEMLRCLALKLLCDTWLISGRGWPQVESALNGLGAPGSRDPPPSLRVTRAALLRAVCDRDPGRGLELVSALQQAIRDPDCPAAAALGLEALAVLAEEDVLDFYTAYRVVHRWHPSLPSDPLVASRWVALLAHGSLDAEAYPDKAAAILDILWSAARHPDAEVRAAAYSAISRYPLDLMEKLQILRPLSQYTAPLLHEADPRVSEAARGLAAVALRFEHANRRRLLMTQPVSDATHDQNTAGGMILTSGAEGGGVAGGRSKGAVFAAAATAREARALRGRLLGRIPKMLLAGANPAVSGAGRPPGGSGGGSGGGGGVAGCSFNPGTALFCYSRPPPPPLPPGSSAAAIAAAAKRAAAEARDAYGTRLRDGLRRLAWRGHWHARLAVQAWAAFVRHWMYDTGLTAADVVAALVREWD</sequence>
<feature type="compositionally biased region" description="Low complexity" evidence="1">
    <location>
        <begin position="212"/>
        <end position="241"/>
    </location>
</feature>
<accession>A0A8J4D8C1</accession>
<dbReference type="AlphaFoldDB" id="A0A8J4D8C1"/>
<evidence type="ECO:0000259" key="2">
    <source>
        <dbReference type="Pfam" id="PF12530"/>
    </source>
</evidence>
<dbReference type="Pfam" id="PF12530">
    <property type="entry name" value="DUF3730"/>
    <property type="match status" value="1"/>
</dbReference>
<dbReference type="InterPro" id="IPR022542">
    <property type="entry name" value="FOCAD/RST1_DUF3730"/>
</dbReference>
<evidence type="ECO:0000256" key="1">
    <source>
        <dbReference type="SAM" id="MobiDB-lite"/>
    </source>
</evidence>
<feature type="non-terminal residue" evidence="3">
    <location>
        <position position="1"/>
    </location>
</feature>
<protein>
    <recommendedName>
        <fullName evidence="2">DUF3730 domain-containing protein</fullName>
    </recommendedName>
</protein>
<proteinExistence type="predicted"/>
<dbReference type="InterPro" id="IPR045163">
    <property type="entry name" value="Focadhesin/RST1"/>
</dbReference>
<dbReference type="InterPro" id="IPR011989">
    <property type="entry name" value="ARM-like"/>
</dbReference>
<reference evidence="3" key="1">
    <citation type="journal article" date="2021" name="Proc. Natl. Acad. Sci. U.S.A.">
        <title>Three genomes in the algal genus Volvox reveal the fate of a haploid sex-determining region after a transition to homothallism.</title>
        <authorList>
            <person name="Yamamoto K."/>
            <person name="Hamaji T."/>
            <person name="Kawai-Toyooka H."/>
            <person name="Matsuzaki R."/>
            <person name="Takahashi F."/>
            <person name="Nishimura Y."/>
            <person name="Kawachi M."/>
            <person name="Noguchi H."/>
            <person name="Minakuchi Y."/>
            <person name="Umen J.G."/>
            <person name="Toyoda A."/>
            <person name="Nozaki H."/>
        </authorList>
    </citation>
    <scope>NUCLEOTIDE SEQUENCE</scope>
    <source>
        <strain evidence="3">NIES-3785</strain>
    </source>
</reference>
<dbReference type="InterPro" id="IPR016024">
    <property type="entry name" value="ARM-type_fold"/>
</dbReference>
<feature type="non-terminal residue" evidence="3">
    <location>
        <position position="929"/>
    </location>
</feature>
<dbReference type="PANTHER" id="PTHR16212">
    <property type="entry name" value="FOCADHESIN FAMILY MEMBER"/>
    <property type="match status" value="1"/>
</dbReference>
<feature type="compositionally biased region" description="Low complexity" evidence="1">
    <location>
        <begin position="295"/>
        <end position="305"/>
    </location>
</feature>
<evidence type="ECO:0000313" key="3">
    <source>
        <dbReference type="EMBL" id="GIL94917.1"/>
    </source>
</evidence>
<evidence type="ECO:0000313" key="4">
    <source>
        <dbReference type="Proteomes" id="UP000722791"/>
    </source>
</evidence>
<dbReference type="PANTHER" id="PTHR16212:SF4">
    <property type="entry name" value="FOCADHESIN"/>
    <property type="match status" value="1"/>
</dbReference>
<dbReference type="GO" id="GO:0060147">
    <property type="term" value="P:regulation of post-transcriptional gene silencing"/>
    <property type="evidence" value="ECO:0007669"/>
    <property type="project" value="InterPro"/>
</dbReference>
<dbReference type="Gene3D" id="1.25.10.10">
    <property type="entry name" value="Leucine-rich Repeat Variant"/>
    <property type="match status" value="1"/>
</dbReference>